<dbReference type="GeneID" id="16997279"/>
<evidence type="ECO:0000256" key="1">
    <source>
        <dbReference type="SAM" id="MobiDB-lite"/>
    </source>
</evidence>
<reference evidence="2 3" key="2">
    <citation type="journal article" date="2007" name="BMC Biol.">
        <title>A 100%-complete sequence reveals unusually simple genomic features in the hot-spring red alga Cyanidioschyzon merolae.</title>
        <authorList>
            <person name="Nozaki H."/>
            <person name="Takano H."/>
            <person name="Misumi O."/>
            <person name="Terasawa K."/>
            <person name="Matsuzaki M."/>
            <person name="Maruyama S."/>
            <person name="Nishida K."/>
            <person name="Yagisawa F."/>
            <person name="Yoshida Y."/>
            <person name="Fujiwara T."/>
            <person name="Takio S."/>
            <person name="Tamura K."/>
            <person name="Chung S.J."/>
            <person name="Nakamura S."/>
            <person name="Kuroiwa H."/>
            <person name="Tanaka K."/>
            <person name="Sato N."/>
            <person name="Kuroiwa T."/>
        </authorList>
    </citation>
    <scope>NUCLEOTIDE SEQUENCE [LARGE SCALE GENOMIC DNA]</scope>
    <source>
        <strain evidence="2 3">10D</strain>
    </source>
</reference>
<protein>
    <submittedName>
        <fullName evidence="2">Uncharacterized protein</fullName>
    </submittedName>
</protein>
<feature type="region of interest" description="Disordered" evidence="1">
    <location>
        <begin position="362"/>
        <end position="385"/>
    </location>
</feature>
<evidence type="ECO:0000313" key="2">
    <source>
        <dbReference type="EMBL" id="BAM82665.1"/>
    </source>
</evidence>
<dbReference type="EMBL" id="AP006501">
    <property type="protein sequence ID" value="BAM82665.1"/>
    <property type="molecule type" value="Genomic_DNA"/>
</dbReference>
<gene>
    <name evidence="2" type="ORF">CYME_CMS012C</name>
</gene>
<proteinExistence type="predicted"/>
<reference evidence="2 3" key="1">
    <citation type="journal article" date="2004" name="Nature">
        <title>Genome sequence of the ultrasmall unicellular red alga Cyanidioschyzon merolae 10D.</title>
        <authorList>
            <person name="Matsuzaki M."/>
            <person name="Misumi O."/>
            <person name="Shin-i T."/>
            <person name="Maruyama S."/>
            <person name="Takahara M."/>
            <person name="Miyagishima S."/>
            <person name="Mori T."/>
            <person name="Nishida K."/>
            <person name="Yagisawa F."/>
            <person name="Nishida K."/>
            <person name="Yoshida Y."/>
            <person name="Nishimura Y."/>
            <person name="Nakao S."/>
            <person name="Kobayashi T."/>
            <person name="Momoyama Y."/>
            <person name="Higashiyama T."/>
            <person name="Minoda A."/>
            <person name="Sano M."/>
            <person name="Nomoto H."/>
            <person name="Oishi K."/>
            <person name="Hayashi H."/>
            <person name="Ohta F."/>
            <person name="Nishizaka S."/>
            <person name="Haga S."/>
            <person name="Miura S."/>
            <person name="Morishita T."/>
            <person name="Kabeya Y."/>
            <person name="Terasawa K."/>
            <person name="Suzuki Y."/>
            <person name="Ishii Y."/>
            <person name="Asakawa S."/>
            <person name="Takano H."/>
            <person name="Ohta N."/>
            <person name="Kuroiwa H."/>
            <person name="Tanaka K."/>
            <person name="Shimizu N."/>
            <person name="Sugano S."/>
            <person name="Sato N."/>
            <person name="Nozaki H."/>
            <person name="Ogasawara N."/>
            <person name="Kohara Y."/>
            <person name="Kuroiwa T."/>
        </authorList>
    </citation>
    <scope>NUCLEOTIDE SEQUENCE [LARGE SCALE GENOMIC DNA]</scope>
    <source>
        <strain evidence="2 3">10D</strain>
    </source>
</reference>
<dbReference type="OrthoDB" id="2013972at2759"/>
<name>M1V6Z9_CYAM1</name>
<sequence length="439" mass="47223">MEWATTPLLKVQRAAELSPAVLGPRLRSAHALCTFYHAEFQAVFVVTETSIEAFRWNPELGWQDKLVDRRLCVVFECPERLRAERKQSGVVQLGGLAGARVLRATAATYLASSNEVLVAHEDLSLRCYACESGELGFETRSTILVLDDQTTVPSPAEREYVTKLHPLPSGAVIAGHVSGRVTYLDAAWHAGPLSLVAPERIRQWLGAAAPVAGVSALAVQAPIPALVTTANAAASPEQARRNGTATEPVRESDSPLVVAVGYTAGFLLLIRGKLMHPEIDFLGWMHCQEIVDVLFWQRWRCVCTASRPGEVALTSLDTGRTLHRQSLPFCCAFARAQNDDRLLVGGDAPVPVWISIESGASSTDIGQPGSAHQAGGVADGSETTPSRRLATGLSRLSQRLAASMITMTTGCWATSASDFIFVTRSGQLAWLSTRTVSPS</sequence>
<dbReference type="Proteomes" id="UP000007014">
    <property type="component" value="Chromosome 19"/>
</dbReference>
<keyword evidence="3" id="KW-1185">Reference proteome</keyword>
<dbReference type="HOGENOM" id="CLU_624639_0_0_1"/>
<dbReference type="KEGG" id="cme:CYME_CMS012C"/>
<organism evidence="2 3">
    <name type="scientific">Cyanidioschyzon merolae (strain NIES-3377 / 10D)</name>
    <name type="common">Unicellular red alga</name>
    <dbReference type="NCBI Taxonomy" id="280699"/>
    <lineage>
        <taxon>Eukaryota</taxon>
        <taxon>Rhodophyta</taxon>
        <taxon>Bangiophyceae</taxon>
        <taxon>Cyanidiales</taxon>
        <taxon>Cyanidiaceae</taxon>
        <taxon>Cyanidioschyzon</taxon>
    </lineage>
</organism>
<accession>M1V6Z9</accession>
<dbReference type="AlphaFoldDB" id="M1V6Z9"/>
<dbReference type="RefSeq" id="XP_005538701.1">
    <property type="nucleotide sequence ID" value="XM_005538644.1"/>
</dbReference>
<dbReference type="Gramene" id="CMS012CT">
    <property type="protein sequence ID" value="CMS012CT"/>
    <property type="gene ID" value="CMS012C"/>
</dbReference>
<evidence type="ECO:0000313" key="3">
    <source>
        <dbReference type="Proteomes" id="UP000007014"/>
    </source>
</evidence>